<evidence type="ECO:0000256" key="5">
    <source>
        <dbReference type="ARBA" id="ARBA00022801"/>
    </source>
</evidence>
<dbReference type="PANTHER" id="PTHR11067">
    <property type="entry name" value="INOSINE TRIPHOSPHATE PYROPHOSPHATASE/HAM1 PROTEIN"/>
    <property type="match status" value="1"/>
</dbReference>
<dbReference type="GO" id="GO:0009146">
    <property type="term" value="P:purine nucleoside triphosphate catabolic process"/>
    <property type="evidence" value="ECO:0007669"/>
    <property type="project" value="UniProtKB-UniRule"/>
</dbReference>
<feature type="binding site" evidence="10">
    <location>
        <begin position="13"/>
        <end position="18"/>
    </location>
    <ligand>
        <name>substrate</name>
    </ligand>
</feature>
<dbReference type="GO" id="GO:0035870">
    <property type="term" value="F:dITP diphosphatase activity"/>
    <property type="evidence" value="ECO:0007669"/>
    <property type="project" value="UniProtKB-UniRule"/>
</dbReference>
<sequence>MRLLCMKKLLIATRSKGKFPEIVSELNGLPFEFLNLNNVSELPSNFEVEEPAATLEGNAIIKAMILGKKTGFLTLAEDAGLEVDALDGRPGVYTARYAPGTDKDRYRKLLGELQGVPEEKRTARFRAVIAIYNPENDKIRTCEGIYDGKIALEPKGENGFGYDPVFYNVELGKTNAEMTMEEKNKVSHRGKALRKTKEILKQNFL</sequence>
<comment type="catalytic activity">
    <reaction evidence="10">
        <text>ITP + H2O = IMP + diphosphate + H(+)</text>
        <dbReference type="Rhea" id="RHEA:29399"/>
        <dbReference type="ChEBI" id="CHEBI:15377"/>
        <dbReference type="ChEBI" id="CHEBI:15378"/>
        <dbReference type="ChEBI" id="CHEBI:33019"/>
        <dbReference type="ChEBI" id="CHEBI:58053"/>
        <dbReference type="ChEBI" id="CHEBI:61402"/>
        <dbReference type="EC" id="3.6.1.66"/>
    </reaction>
</comment>
<feature type="binding site" evidence="10">
    <location>
        <position position="79"/>
    </location>
    <ligand>
        <name>substrate</name>
    </ligand>
</feature>
<feature type="binding site" evidence="10">
    <location>
        <position position="78"/>
    </location>
    <ligand>
        <name>Mg(2+)</name>
        <dbReference type="ChEBI" id="CHEBI:18420"/>
    </ligand>
</feature>
<keyword evidence="6 10" id="KW-0460">Magnesium</keyword>
<comment type="function">
    <text evidence="10">Pyrophosphatase that catalyzes the hydrolysis of nucleoside triphosphates to their monophosphate derivatives, with a high preference for the non-canonical purine nucleotides XTP (xanthosine triphosphate), dITP (deoxyinosine triphosphate) and ITP. Seems to function as a house-cleaning enzyme that removes non-canonical purine nucleotides from the nucleotide pool, thus preventing their incorporation into DNA/RNA and avoiding chromosomal lesions.</text>
</comment>
<dbReference type="SUPFAM" id="SSF52972">
    <property type="entry name" value="ITPase-like"/>
    <property type="match status" value="1"/>
</dbReference>
<dbReference type="STRING" id="1802669.A2746_00090"/>
<dbReference type="EC" id="3.6.1.66" evidence="10"/>
<evidence type="ECO:0000256" key="4">
    <source>
        <dbReference type="ARBA" id="ARBA00022741"/>
    </source>
</evidence>
<dbReference type="GO" id="GO:0005829">
    <property type="term" value="C:cytosol"/>
    <property type="evidence" value="ECO:0007669"/>
    <property type="project" value="TreeGrafter"/>
</dbReference>
<dbReference type="GO" id="GO:0017111">
    <property type="term" value="F:ribonucleoside triphosphate phosphatase activity"/>
    <property type="evidence" value="ECO:0007669"/>
    <property type="project" value="InterPro"/>
</dbReference>
<accession>A0A1F8EWM7</accession>
<comment type="cofactor">
    <cofactor evidence="10">
        <name>Mg(2+)</name>
        <dbReference type="ChEBI" id="CHEBI:18420"/>
    </cofactor>
    <text evidence="10">Binds 1 Mg(2+) ion per subunit.</text>
</comment>
<evidence type="ECO:0000256" key="2">
    <source>
        <dbReference type="ARBA" id="ARBA00011738"/>
    </source>
</evidence>
<dbReference type="InterPro" id="IPR002637">
    <property type="entry name" value="RdgB/HAM1"/>
</dbReference>
<proteinExistence type="inferred from homology"/>
<evidence type="ECO:0000313" key="12">
    <source>
        <dbReference type="EMBL" id="OGN04760.1"/>
    </source>
</evidence>
<feature type="binding site" evidence="10">
    <location>
        <position position="49"/>
    </location>
    <ligand>
        <name>Mg(2+)</name>
        <dbReference type="ChEBI" id="CHEBI:18420"/>
    </ligand>
</feature>
<dbReference type="GO" id="GO:0000166">
    <property type="term" value="F:nucleotide binding"/>
    <property type="evidence" value="ECO:0007669"/>
    <property type="project" value="UniProtKB-KW"/>
</dbReference>
<evidence type="ECO:0000256" key="7">
    <source>
        <dbReference type="ARBA" id="ARBA00023080"/>
    </source>
</evidence>
<keyword evidence="3 10" id="KW-0479">Metal-binding</keyword>
<comment type="subunit">
    <text evidence="2 10">Homodimer.</text>
</comment>
<dbReference type="InterPro" id="IPR020922">
    <property type="entry name" value="dITP/XTP_pyrophosphatase"/>
</dbReference>
<dbReference type="FunFam" id="3.90.950.10:FF:000001">
    <property type="entry name" value="dITP/XTP pyrophosphatase"/>
    <property type="match status" value="1"/>
</dbReference>
<dbReference type="PANTHER" id="PTHR11067:SF9">
    <property type="entry name" value="INOSINE TRIPHOSPHATE PYROPHOSPHATASE"/>
    <property type="match status" value="1"/>
</dbReference>
<dbReference type="Gene3D" id="3.90.950.10">
    <property type="match status" value="1"/>
</dbReference>
<evidence type="ECO:0000256" key="6">
    <source>
        <dbReference type="ARBA" id="ARBA00022842"/>
    </source>
</evidence>
<dbReference type="CDD" id="cd00515">
    <property type="entry name" value="HAM1"/>
    <property type="match status" value="1"/>
</dbReference>
<dbReference type="GO" id="GO:0009117">
    <property type="term" value="P:nucleotide metabolic process"/>
    <property type="evidence" value="ECO:0007669"/>
    <property type="project" value="UniProtKB-KW"/>
</dbReference>
<dbReference type="Proteomes" id="UP000177419">
    <property type="component" value="Unassembled WGS sequence"/>
</dbReference>
<comment type="catalytic activity">
    <reaction evidence="8 10">
        <text>dITP + H2O = dIMP + diphosphate + H(+)</text>
        <dbReference type="Rhea" id="RHEA:28342"/>
        <dbReference type="ChEBI" id="CHEBI:15377"/>
        <dbReference type="ChEBI" id="CHEBI:15378"/>
        <dbReference type="ChEBI" id="CHEBI:33019"/>
        <dbReference type="ChEBI" id="CHEBI:61194"/>
        <dbReference type="ChEBI" id="CHEBI:61382"/>
        <dbReference type="EC" id="3.6.1.66"/>
    </reaction>
</comment>
<organism evidence="12 13">
    <name type="scientific">Candidatus Yanofskybacteria bacterium RIFCSPHIGHO2_01_FULL_44_22</name>
    <dbReference type="NCBI Taxonomy" id="1802669"/>
    <lineage>
        <taxon>Bacteria</taxon>
        <taxon>Candidatus Yanofskyibacteriota</taxon>
    </lineage>
</organism>
<feature type="binding site" evidence="10">
    <location>
        <position position="183"/>
    </location>
    <ligand>
        <name>substrate</name>
    </ligand>
</feature>
<evidence type="ECO:0000313" key="13">
    <source>
        <dbReference type="Proteomes" id="UP000177419"/>
    </source>
</evidence>
<comment type="caution">
    <text evidence="12">The sequence shown here is derived from an EMBL/GenBank/DDBJ whole genome shotgun (WGS) entry which is preliminary data.</text>
</comment>
<dbReference type="HAMAP" id="MF_01405">
    <property type="entry name" value="Non_canon_purine_NTPase"/>
    <property type="match status" value="1"/>
</dbReference>
<feature type="active site" description="Proton acceptor" evidence="10">
    <location>
        <position position="78"/>
    </location>
</feature>
<name>A0A1F8EWM7_9BACT</name>
<feature type="binding site" evidence="10">
    <location>
        <begin position="160"/>
        <end position="163"/>
    </location>
    <ligand>
        <name>substrate</name>
    </ligand>
</feature>
<dbReference type="Pfam" id="PF01725">
    <property type="entry name" value="Ham1p_like"/>
    <property type="match status" value="1"/>
</dbReference>
<protein>
    <recommendedName>
        <fullName evidence="10">dITP/XTP pyrophosphatase</fullName>
        <ecNumber evidence="10">3.6.1.66</ecNumber>
    </recommendedName>
    <alternativeName>
        <fullName evidence="10">Non-canonical purine NTP pyrophosphatase</fullName>
    </alternativeName>
    <alternativeName>
        <fullName evidence="10">Non-standard purine NTP pyrophosphatase</fullName>
    </alternativeName>
    <alternativeName>
        <fullName evidence="10">Nucleoside-triphosphate diphosphatase</fullName>
    </alternativeName>
    <alternativeName>
        <fullName evidence="10">Nucleoside-triphosphate pyrophosphatase</fullName>
        <shortName evidence="10">NTPase</shortName>
    </alternativeName>
</protein>
<dbReference type="GO" id="GO:0046872">
    <property type="term" value="F:metal ion binding"/>
    <property type="evidence" value="ECO:0007669"/>
    <property type="project" value="UniProtKB-KW"/>
</dbReference>
<dbReference type="GO" id="GO:0036222">
    <property type="term" value="F:XTP diphosphatase activity"/>
    <property type="evidence" value="ECO:0007669"/>
    <property type="project" value="UniProtKB-UniRule"/>
</dbReference>
<evidence type="ECO:0000256" key="11">
    <source>
        <dbReference type="RuleBase" id="RU003781"/>
    </source>
</evidence>
<evidence type="ECO:0000256" key="8">
    <source>
        <dbReference type="ARBA" id="ARBA00051875"/>
    </source>
</evidence>
<comment type="similarity">
    <text evidence="1 10 11">Belongs to the HAM1 NTPase family.</text>
</comment>
<evidence type="ECO:0000256" key="10">
    <source>
        <dbReference type="HAMAP-Rule" id="MF_01405"/>
    </source>
</evidence>
<dbReference type="AlphaFoldDB" id="A0A1F8EWM7"/>
<evidence type="ECO:0000256" key="3">
    <source>
        <dbReference type="ARBA" id="ARBA00022723"/>
    </source>
</evidence>
<keyword evidence="7 10" id="KW-0546">Nucleotide metabolism</keyword>
<keyword evidence="4 10" id="KW-0547">Nucleotide-binding</keyword>
<dbReference type="NCBIfam" id="TIGR00042">
    <property type="entry name" value="RdgB/HAM1 family non-canonical purine NTP pyrophosphatase"/>
    <property type="match status" value="1"/>
</dbReference>
<keyword evidence="5 10" id="KW-0378">Hydrolase</keyword>
<reference evidence="12 13" key="1">
    <citation type="journal article" date="2016" name="Nat. Commun.">
        <title>Thousands of microbial genomes shed light on interconnected biogeochemical processes in an aquifer system.</title>
        <authorList>
            <person name="Anantharaman K."/>
            <person name="Brown C.T."/>
            <person name="Hug L.A."/>
            <person name="Sharon I."/>
            <person name="Castelle C.J."/>
            <person name="Probst A.J."/>
            <person name="Thomas B.C."/>
            <person name="Singh A."/>
            <person name="Wilkins M.J."/>
            <person name="Karaoz U."/>
            <person name="Brodie E.L."/>
            <person name="Williams K.H."/>
            <person name="Hubbard S.S."/>
            <person name="Banfield J.F."/>
        </authorList>
    </citation>
    <scope>NUCLEOTIDE SEQUENCE [LARGE SCALE GENOMIC DNA]</scope>
</reference>
<gene>
    <name evidence="12" type="ORF">A2746_00090</name>
</gene>
<dbReference type="EMBL" id="MGJJ01000021">
    <property type="protein sequence ID" value="OGN04760.1"/>
    <property type="molecule type" value="Genomic_DNA"/>
</dbReference>
<comment type="catalytic activity">
    <reaction evidence="9 10">
        <text>XTP + H2O = XMP + diphosphate + H(+)</text>
        <dbReference type="Rhea" id="RHEA:28610"/>
        <dbReference type="ChEBI" id="CHEBI:15377"/>
        <dbReference type="ChEBI" id="CHEBI:15378"/>
        <dbReference type="ChEBI" id="CHEBI:33019"/>
        <dbReference type="ChEBI" id="CHEBI:57464"/>
        <dbReference type="ChEBI" id="CHEBI:61314"/>
        <dbReference type="EC" id="3.6.1.66"/>
    </reaction>
</comment>
<evidence type="ECO:0000256" key="1">
    <source>
        <dbReference type="ARBA" id="ARBA00008023"/>
    </source>
</evidence>
<dbReference type="InterPro" id="IPR029001">
    <property type="entry name" value="ITPase-like_fam"/>
</dbReference>
<dbReference type="GO" id="GO:0036220">
    <property type="term" value="F:ITP diphosphatase activity"/>
    <property type="evidence" value="ECO:0007669"/>
    <property type="project" value="UniProtKB-UniRule"/>
</dbReference>
<feature type="binding site" evidence="10">
    <location>
        <begin position="188"/>
        <end position="189"/>
    </location>
    <ligand>
        <name>substrate</name>
    </ligand>
</feature>
<evidence type="ECO:0000256" key="9">
    <source>
        <dbReference type="ARBA" id="ARBA00052017"/>
    </source>
</evidence>